<dbReference type="Gene3D" id="1.10.3730.20">
    <property type="match status" value="1"/>
</dbReference>
<evidence type="ECO:0000256" key="7">
    <source>
        <dbReference type="SAM" id="Phobius"/>
    </source>
</evidence>
<dbReference type="EMBL" id="UINC01214801">
    <property type="protein sequence ID" value="SVE40197.1"/>
    <property type="molecule type" value="Genomic_DNA"/>
</dbReference>
<keyword evidence="6 7" id="KW-0472">Membrane</keyword>
<name>A0A383D6L1_9ZZZZ</name>
<evidence type="ECO:0000256" key="6">
    <source>
        <dbReference type="ARBA" id="ARBA00023136"/>
    </source>
</evidence>
<evidence type="ECO:0000256" key="4">
    <source>
        <dbReference type="ARBA" id="ARBA00022692"/>
    </source>
</evidence>
<evidence type="ECO:0000256" key="3">
    <source>
        <dbReference type="ARBA" id="ARBA00022475"/>
    </source>
</evidence>
<accession>A0A383D6L1</accession>
<dbReference type="PANTHER" id="PTHR30561:SF1">
    <property type="entry name" value="MULTIDRUG TRANSPORTER EMRE"/>
    <property type="match status" value="1"/>
</dbReference>
<dbReference type="GO" id="GO:0005886">
    <property type="term" value="C:plasma membrane"/>
    <property type="evidence" value="ECO:0007669"/>
    <property type="project" value="UniProtKB-SubCell"/>
</dbReference>
<dbReference type="GO" id="GO:0022857">
    <property type="term" value="F:transmembrane transporter activity"/>
    <property type="evidence" value="ECO:0007669"/>
    <property type="project" value="InterPro"/>
</dbReference>
<dbReference type="InterPro" id="IPR045324">
    <property type="entry name" value="Small_multidrug_res"/>
</dbReference>
<dbReference type="PANTHER" id="PTHR30561">
    <property type="entry name" value="SMR FAMILY PROTON-DEPENDENT DRUG EFFLUX TRANSPORTER SUGE"/>
    <property type="match status" value="1"/>
</dbReference>
<keyword evidence="3" id="KW-1003">Cell membrane</keyword>
<dbReference type="InterPro" id="IPR000390">
    <property type="entry name" value="Small_drug/metabolite_transptr"/>
</dbReference>
<protein>
    <recommendedName>
        <fullName evidence="9">QacE family quaternary ammonium compound efflux SMR transporter</fullName>
    </recommendedName>
</protein>
<keyword evidence="2" id="KW-0813">Transport</keyword>
<proteinExistence type="predicted"/>
<feature type="transmembrane region" description="Helical" evidence="7">
    <location>
        <begin position="52"/>
        <end position="71"/>
    </location>
</feature>
<reference evidence="8" key="1">
    <citation type="submission" date="2018-05" db="EMBL/GenBank/DDBJ databases">
        <authorList>
            <person name="Lanie J.A."/>
            <person name="Ng W.-L."/>
            <person name="Kazmierczak K.M."/>
            <person name="Andrzejewski T.M."/>
            <person name="Davidsen T.M."/>
            <person name="Wayne K.J."/>
            <person name="Tettelin H."/>
            <person name="Glass J.I."/>
            <person name="Rusch D."/>
            <person name="Podicherti R."/>
            <person name="Tsui H.-C.T."/>
            <person name="Winkler M.E."/>
        </authorList>
    </citation>
    <scope>NUCLEOTIDE SEQUENCE</scope>
</reference>
<evidence type="ECO:0000256" key="1">
    <source>
        <dbReference type="ARBA" id="ARBA00004651"/>
    </source>
</evidence>
<comment type="subcellular location">
    <subcellularLocation>
        <location evidence="1">Cell membrane</location>
        <topology evidence="1">Multi-pass membrane protein</topology>
    </subcellularLocation>
</comment>
<feature type="non-terminal residue" evidence="8">
    <location>
        <position position="72"/>
    </location>
</feature>
<evidence type="ECO:0000313" key="8">
    <source>
        <dbReference type="EMBL" id="SVE40197.1"/>
    </source>
</evidence>
<keyword evidence="4 7" id="KW-0812">Transmembrane</keyword>
<dbReference type="InterPro" id="IPR037185">
    <property type="entry name" value="EmrE-like"/>
</dbReference>
<evidence type="ECO:0008006" key="9">
    <source>
        <dbReference type="Google" id="ProtNLM"/>
    </source>
</evidence>
<dbReference type="Pfam" id="PF00893">
    <property type="entry name" value="Multi_Drug_Res"/>
    <property type="match status" value="1"/>
</dbReference>
<gene>
    <name evidence="8" type="ORF">METZ01_LOCUS493051</name>
</gene>
<evidence type="ECO:0000256" key="2">
    <source>
        <dbReference type="ARBA" id="ARBA00022448"/>
    </source>
</evidence>
<dbReference type="SUPFAM" id="SSF103481">
    <property type="entry name" value="Multidrug resistance efflux transporter EmrE"/>
    <property type="match status" value="1"/>
</dbReference>
<evidence type="ECO:0000256" key="5">
    <source>
        <dbReference type="ARBA" id="ARBA00022989"/>
    </source>
</evidence>
<keyword evidence="5 7" id="KW-1133">Transmembrane helix</keyword>
<organism evidence="8">
    <name type="scientific">marine metagenome</name>
    <dbReference type="NCBI Taxonomy" id="408172"/>
    <lineage>
        <taxon>unclassified sequences</taxon>
        <taxon>metagenomes</taxon>
        <taxon>ecological metagenomes</taxon>
    </lineage>
</organism>
<feature type="transmembrane region" description="Helical" evidence="7">
    <location>
        <begin position="26"/>
        <end position="45"/>
    </location>
</feature>
<dbReference type="AlphaFoldDB" id="A0A383D6L1"/>
<sequence>MHWFYLTIAILGEVVATSALKESMGFTKVIPSTLVIIGYCSAFYFLSITLKYLPIGPTYAIWSGIGILLISI</sequence>